<evidence type="ECO:0000313" key="2">
    <source>
        <dbReference type="Proteomes" id="UP000499080"/>
    </source>
</evidence>
<dbReference type="EMBL" id="BGPR01066276">
    <property type="protein sequence ID" value="GBO40875.1"/>
    <property type="molecule type" value="Genomic_DNA"/>
</dbReference>
<evidence type="ECO:0000313" key="1">
    <source>
        <dbReference type="EMBL" id="GBO40875.1"/>
    </source>
</evidence>
<organism evidence="1 2">
    <name type="scientific">Araneus ventricosus</name>
    <name type="common">Orbweaver spider</name>
    <name type="synonym">Epeira ventricosa</name>
    <dbReference type="NCBI Taxonomy" id="182803"/>
    <lineage>
        <taxon>Eukaryota</taxon>
        <taxon>Metazoa</taxon>
        <taxon>Ecdysozoa</taxon>
        <taxon>Arthropoda</taxon>
        <taxon>Chelicerata</taxon>
        <taxon>Arachnida</taxon>
        <taxon>Araneae</taxon>
        <taxon>Araneomorphae</taxon>
        <taxon>Entelegynae</taxon>
        <taxon>Araneoidea</taxon>
        <taxon>Araneidae</taxon>
        <taxon>Araneus</taxon>
    </lineage>
</organism>
<dbReference type="Proteomes" id="UP000499080">
    <property type="component" value="Unassembled WGS sequence"/>
</dbReference>
<dbReference type="AlphaFoldDB" id="A0A4Y2WTS3"/>
<accession>A0A4Y2WTS3</accession>
<reference evidence="1 2" key="1">
    <citation type="journal article" date="2019" name="Sci. Rep.">
        <title>Orb-weaving spider Araneus ventricosus genome elucidates the spidroin gene catalogue.</title>
        <authorList>
            <person name="Kono N."/>
            <person name="Nakamura H."/>
            <person name="Ohtoshi R."/>
            <person name="Moran D.A.P."/>
            <person name="Shinohara A."/>
            <person name="Yoshida Y."/>
            <person name="Fujiwara M."/>
            <person name="Mori M."/>
            <person name="Tomita M."/>
            <person name="Arakawa K."/>
        </authorList>
    </citation>
    <scope>NUCLEOTIDE SEQUENCE [LARGE SCALE GENOMIC DNA]</scope>
</reference>
<name>A0A4Y2WTS3_ARAVE</name>
<comment type="caution">
    <text evidence="1">The sequence shown here is derived from an EMBL/GenBank/DDBJ whole genome shotgun (WGS) entry which is preliminary data.</text>
</comment>
<proteinExistence type="predicted"/>
<keyword evidence="2" id="KW-1185">Reference proteome</keyword>
<sequence>MLVFNLDKCEYSAVVNRMKAQNSIPDSNFSLQQACHKFVMTRVQVCHKFVMTRVQVCHKFVMTTKAFQLRIALGKPEAFAWYLLFARKGWVHSPYSGGFLDRFDRCCVADEKTQHIKLADHNAQVKANNCSVLALFFKVCGIQ</sequence>
<gene>
    <name evidence="1" type="ORF">AVEN_140719_1</name>
</gene>
<protein>
    <submittedName>
        <fullName evidence="1">Uncharacterized protein</fullName>
    </submittedName>
</protein>